<evidence type="ECO:0000313" key="1">
    <source>
        <dbReference type="EMBL" id="KAE9591188.1"/>
    </source>
</evidence>
<evidence type="ECO:0000313" key="2">
    <source>
        <dbReference type="Proteomes" id="UP000447434"/>
    </source>
</evidence>
<keyword evidence="2" id="KW-1185">Reference proteome</keyword>
<sequence>MKMECPNVKKNPFKGKKEMRTGRRAYIAWEDNNTSFASEPKNEEQSHLSLMASHHSDDEEENLRVACDMWYLDSDCSKQMTGNKDKFFVLTTRNKGYVTYGGNNCNEPTYDLEIFDSFNIPNSYSSDKIL</sequence>
<dbReference type="EMBL" id="WOCE01000020">
    <property type="protein sequence ID" value="KAE9591188.1"/>
    <property type="molecule type" value="Genomic_DNA"/>
</dbReference>
<reference evidence="2" key="1">
    <citation type="journal article" date="2020" name="Nat. Commun.">
        <title>Genome sequence of the cluster root forming white lupin.</title>
        <authorList>
            <person name="Hufnagel B."/>
            <person name="Marques A."/>
            <person name="Soriano A."/>
            <person name="Marques L."/>
            <person name="Divol F."/>
            <person name="Doumas P."/>
            <person name="Sallet E."/>
            <person name="Mancinotti D."/>
            <person name="Carrere S."/>
            <person name="Marande W."/>
            <person name="Arribat S."/>
            <person name="Keller J."/>
            <person name="Huneau C."/>
            <person name="Blein T."/>
            <person name="Aime D."/>
            <person name="Laguerre M."/>
            <person name="Taylor J."/>
            <person name="Schubert V."/>
            <person name="Nelson M."/>
            <person name="Geu-Flores F."/>
            <person name="Crespi M."/>
            <person name="Gallardo-Guerrero K."/>
            <person name="Delaux P.-M."/>
            <person name="Salse J."/>
            <person name="Berges H."/>
            <person name="Guyot R."/>
            <person name="Gouzy J."/>
            <person name="Peret B."/>
        </authorList>
    </citation>
    <scope>NUCLEOTIDE SEQUENCE [LARGE SCALE GENOMIC DNA]</scope>
    <source>
        <strain evidence="2">cv. Amiga</strain>
    </source>
</reference>
<accession>A0A6A4NWV6</accession>
<comment type="caution">
    <text evidence="1">The sequence shown here is derived from an EMBL/GenBank/DDBJ whole genome shotgun (WGS) entry which is preliminary data.</text>
</comment>
<proteinExistence type="predicted"/>
<dbReference type="OrthoDB" id="1932348at2759"/>
<organism evidence="1 2">
    <name type="scientific">Lupinus albus</name>
    <name type="common">White lupine</name>
    <name type="synonym">Lupinus termis</name>
    <dbReference type="NCBI Taxonomy" id="3870"/>
    <lineage>
        <taxon>Eukaryota</taxon>
        <taxon>Viridiplantae</taxon>
        <taxon>Streptophyta</taxon>
        <taxon>Embryophyta</taxon>
        <taxon>Tracheophyta</taxon>
        <taxon>Spermatophyta</taxon>
        <taxon>Magnoliopsida</taxon>
        <taxon>eudicotyledons</taxon>
        <taxon>Gunneridae</taxon>
        <taxon>Pentapetalae</taxon>
        <taxon>rosids</taxon>
        <taxon>fabids</taxon>
        <taxon>Fabales</taxon>
        <taxon>Fabaceae</taxon>
        <taxon>Papilionoideae</taxon>
        <taxon>50 kb inversion clade</taxon>
        <taxon>genistoids sensu lato</taxon>
        <taxon>core genistoids</taxon>
        <taxon>Genisteae</taxon>
        <taxon>Lupinus</taxon>
    </lineage>
</organism>
<dbReference type="Proteomes" id="UP000447434">
    <property type="component" value="Chromosome 20"/>
</dbReference>
<dbReference type="AlphaFoldDB" id="A0A6A4NWV6"/>
<gene>
    <name evidence="1" type="ORF">Lalb_Chr20g0115741</name>
</gene>
<name>A0A6A4NWV6_LUPAL</name>
<protein>
    <submittedName>
        <fullName evidence="1">Uncharacterized protein</fullName>
    </submittedName>
</protein>